<dbReference type="InterPro" id="IPR029058">
    <property type="entry name" value="AB_hydrolase_fold"/>
</dbReference>
<feature type="domain" description="Serine aminopeptidase S33" evidence="2">
    <location>
        <begin position="107"/>
        <end position="216"/>
    </location>
</feature>
<proteinExistence type="predicted"/>
<evidence type="ECO:0000313" key="3">
    <source>
        <dbReference type="EMBL" id="GAA3991767.1"/>
    </source>
</evidence>
<dbReference type="Proteomes" id="UP001500456">
    <property type="component" value="Unassembled WGS sequence"/>
</dbReference>
<protein>
    <submittedName>
        <fullName evidence="3">Alpha/beta hydrolase</fullName>
    </submittedName>
</protein>
<name>A0ABP7R4Y0_9ACTN</name>
<reference evidence="4" key="1">
    <citation type="journal article" date="2019" name="Int. J. Syst. Evol. Microbiol.">
        <title>The Global Catalogue of Microorganisms (GCM) 10K type strain sequencing project: providing services to taxonomists for standard genome sequencing and annotation.</title>
        <authorList>
            <consortium name="The Broad Institute Genomics Platform"/>
            <consortium name="The Broad Institute Genome Sequencing Center for Infectious Disease"/>
            <person name="Wu L."/>
            <person name="Ma J."/>
        </authorList>
    </citation>
    <scope>NUCLEOTIDE SEQUENCE [LARGE SCALE GENOMIC DNA]</scope>
    <source>
        <strain evidence="4">JCM 16924</strain>
    </source>
</reference>
<evidence type="ECO:0000256" key="1">
    <source>
        <dbReference type="SAM" id="MobiDB-lite"/>
    </source>
</evidence>
<dbReference type="SUPFAM" id="SSF53474">
    <property type="entry name" value="alpha/beta-Hydrolases"/>
    <property type="match status" value="1"/>
</dbReference>
<accession>A0ABP7R4Y0</accession>
<dbReference type="Gene3D" id="3.40.50.1820">
    <property type="entry name" value="alpha/beta hydrolase"/>
    <property type="match status" value="1"/>
</dbReference>
<organism evidence="3 4">
    <name type="scientific">Streptomyces plumbiresistens</name>
    <dbReference type="NCBI Taxonomy" id="511811"/>
    <lineage>
        <taxon>Bacteria</taxon>
        <taxon>Bacillati</taxon>
        <taxon>Actinomycetota</taxon>
        <taxon>Actinomycetes</taxon>
        <taxon>Kitasatosporales</taxon>
        <taxon>Streptomycetaceae</taxon>
        <taxon>Streptomyces</taxon>
    </lineage>
</organism>
<feature type="compositionally biased region" description="Pro residues" evidence="1">
    <location>
        <begin position="1"/>
        <end position="14"/>
    </location>
</feature>
<feature type="region of interest" description="Disordered" evidence="1">
    <location>
        <begin position="1"/>
        <end position="83"/>
    </location>
</feature>
<evidence type="ECO:0000313" key="4">
    <source>
        <dbReference type="Proteomes" id="UP001500456"/>
    </source>
</evidence>
<comment type="caution">
    <text evidence="3">The sequence shown here is derived from an EMBL/GenBank/DDBJ whole genome shotgun (WGS) entry which is preliminary data.</text>
</comment>
<keyword evidence="4" id="KW-1185">Reference proteome</keyword>
<sequence>MSPAPTDRPSPPADGLPVLAGRLPAPGDRRLSRAARSPAPRNRPPAPAGRLPTPAPPPAPADQPLAPAAPLSVPTTETRSPGVRRITLDADGVPLSALLALPRYGTARATVVALHGAGMRAAYFDGRACPGQSLLGLATELGHAVLAVDRPGYGASAARLPYGQSVAEQAVTLGAALRDFAARYGTSEGLFLLAHSFGGKVALALAADAPAELLGVDVSGCGNAYAADLHEPAGPGGHWSRNWGPLRLYPPGTFSAGAAVVAPVPERELRDAARWPETWPALADRIRVPVRFTFGEHESWWRHDPPTLTRLRLQLARARRVTAEHQPGAGHNISLGWAARAYHLRALGFLEDCLHDPRPAPSLPCP</sequence>
<feature type="compositionally biased region" description="Low complexity" evidence="1">
    <location>
        <begin position="62"/>
        <end position="71"/>
    </location>
</feature>
<gene>
    <name evidence="3" type="ORF">GCM10022232_28140</name>
</gene>
<dbReference type="GO" id="GO:0016787">
    <property type="term" value="F:hydrolase activity"/>
    <property type="evidence" value="ECO:0007669"/>
    <property type="project" value="UniProtKB-KW"/>
</dbReference>
<evidence type="ECO:0000259" key="2">
    <source>
        <dbReference type="Pfam" id="PF12146"/>
    </source>
</evidence>
<dbReference type="Pfam" id="PF12146">
    <property type="entry name" value="Hydrolase_4"/>
    <property type="match status" value="1"/>
</dbReference>
<dbReference type="InterPro" id="IPR022742">
    <property type="entry name" value="Hydrolase_4"/>
</dbReference>
<dbReference type="EMBL" id="BAAAZX010000006">
    <property type="protein sequence ID" value="GAA3991767.1"/>
    <property type="molecule type" value="Genomic_DNA"/>
</dbReference>
<keyword evidence="3" id="KW-0378">Hydrolase</keyword>
<feature type="compositionally biased region" description="Pro residues" evidence="1">
    <location>
        <begin position="41"/>
        <end position="61"/>
    </location>
</feature>